<gene>
    <name evidence="13" type="primary">PROP1</name>
</gene>
<dbReference type="PROSITE" id="PS50071">
    <property type="entry name" value="HOMEOBOX_2"/>
    <property type="match status" value="1"/>
</dbReference>
<feature type="compositionally biased region" description="Basic and acidic residues" evidence="10">
    <location>
        <begin position="1"/>
        <end position="10"/>
    </location>
</feature>
<keyword evidence="6 8" id="KW-0539">Nucleus</keyword>
<comment type="similarity">
    <text evidence="2">Belongs to the paired homeobox family.</text>
</comment>
<dbReference type="PANTHER" id="PTHR47409">
    <property type="entry name" value="HOMEOBOX PROTEIN PROPHET OF PIT-1"/>
    <property type="match status" value="1"/>
</dbReference>
<evidence type="ECO:0000256" key="1">
    <source>
        <dbReference type="ARBA" id="ARBA00002030"/>
    </source>
</evidence>
<feature type="compositionally biased region" description="Polar residues" evidence="10">
    <location>
        <begin position="30"/>
        <end position="43"/>
    </location>
</feature>
<dbReference type="Pfam" id="PF00046">
    <property type="entry name" value="Homeodomain"/>
    <property type="match status" value="1"/>
</dbReference>
<dbReference type="PROSITE" id="PS00027">
    <property type="entry name" value="HOMEOBOX_1"/>
    <property type="match status" value="1"/>
</dbReference>
<evidence type="ECO:0000256" key="2">
    <source>
        <dbReference type="ARBA" id="ARBA00005733"/>
    </source>
</evidence>
<feature type="region of interest" description="Disordered" evidence="10">
    <location>
        <begin position="1"/>
        <end position="63"/>
    </location>
</feature>
<keyword evidence="12" id="KW-1185">Reference proteome</keyword>
<accession>A0ABM0ICU5</accession>
<dbReference type="PANTHER" id="PTHR47409:SF1">
    <property type="entry name" value="HOMEOBOX PROTEIN PROPHET OF PIT-1"/>
    <property type="match status" value="1"/>
</dbReference>
<comment type="function">
    <text evidence="1">Possibly involved in the ontogenesis of pituitary gonadotropes, as well as somatotropes, lactotropes and caudomedial thyrotropes.</text>
</comment>
<dbReference type="InterPro" id="IPR009057">
    <property type="entry name" value="Homeodomain-like_sf"/>
</dbReference>
<evidence type="ECO:0000313" key="12">
    <source>
        <dbReference type="Proteomes" id="UP000694863"/>
    </source>
</evidence>
<evidence type="ECO:0000256" key="8">
    <source>
        <dbReference type="PROSITE-ProRule" id="PRU00108"/>
    </source>
</evidence>
<reference evidence="13" key="1">
    <citation type="submission" date="2025-08" db="UniProtKB">
        <authorList>
            <consortium name="RefSeq"/>
        </authorList>
    </citation>
    <scope>IDENTIFICATION</scope>
</reference>
<dbReference type="CDD" id="cd00086">
    <property type="entry name" value="homeodomain"/>
    <property type="match status" value="1"/>
</dbReference>
<dbReference type="RefSeq" id="XP_004697217.1">
    <property type="nucleotide sequence ID" value="XM_004697160.1"/>
</dbReference>
<sequence>MEAERKDQQSKPKKRRAHSHILPERRPDIGTSTADRSTQSYTRFSGVGLGRPRLSQQGGQRVCLHSRRRHRTTFSPVQLEQLESAFERNQYPDIWTRESLAQNTGLSEARIQVWFQNRRAKQRKQERSLPQPLAHLSPTTFSSYLPESSACLYSYPTTPPPITCCPHSSNQPLPTQAMGEGSFTLPHASEDWYSTLHSTPTAHLPCSPPPPIFPLSLEPQKSWN</sequence>
<evidence type="ECO:0000256" key="6">
    <source>
        <dbReference type="ARBA" id="ARBA00023242"/>
    </source>
</evidence>
<name>A0ABM0ICU5_ECHTE</name>
<dbReference type="GO" id="GO:0003677">
    <property type="term" value="F:DNA binding"/>
    <property type="evidence" value="ECO:0007669"/>
    <property type="project" value="UniProtKB-KW"/>
</dbReference>
<feature type="domain" description="Homeobox" evidence="11">
    <location>
        <begin position="65"/>
        <end position="125"/>
    </location>
</feature>
<evidence type="ECO:0000256" key="4">
    <source>
        <dbReference type="ARBA" id="ARBA00023125"/>
    </source>
</evidence>
<dbReference type="PRINTS" id="PR00031">
    <property type="entry name" value="HTHREPRESSR"/>
</dbReference>
<keyword evidence="4 8" id="KW-0238">DNA-binding</keyword>
<feature type="DNA-binding region" description="Homeobox" evidence="8">
    <location>
        <begin position="67"/>
        <end position="126"/>
    </location>
</feature>
<dbReference type="SMART" id="SM00389">
    <property type="entry name" value="HOX"/>
    <property type="match status" value="1"/>
</dbReference>
<evidence type="ECO:0000256" key="7">
    <source>
        <dbReference type="ARBA" id="ARBA00030888"/>
    </source>
</evidence>
<organism evidence="12 13">
    <name type="scientific">Echinops telfairi</name>
    <name type="common">Lesser hedgehog tenrec</name>
    <dbReference type="NCBI Taxonomy" id="9371"/>
    <lineage>
        <taxon>Eukaryota</taxon>
        <taxon>Metazoa</taxon>
        <taxon>Chordata</taxon>
        <taxon>Craniata</taxon>
        <taxon>Vertebrata</taxon>
        <taxon>Euteleostomi</taxon>
        <taxon>Mammalia</taxon>
        <taxon>Eutheria</taxon>
        <taxon>Afrotheria</taxon>
        <taxon>Tenrecidae</taxon>
        <taxon>Tenrecinae</taxon>
        <taxon>Echinops</taxon>
    </lineage>
</organism>
<dbReference type="InterPro" id="IPR000047">
    <property type="entry name" value="HTH_motif"/>
</dbReference>
<evidence type="ECO:0000259" key="11">
    <source>
        <dbReference type="PROSITE" id="PS50071"/>
    </source>
</evidence>
<evidence type="ECO:0000256" key="5">
    <source>
        <dbReference type="ARBA" id="ARBA00023155"/>
    </source>
</evidence>
<proteinExistence type="inferred from homology"/>
<protein>
    <recommendedName>
        <fullName evidence="3">Homeobox protein prophet of Pit-1</fullName>
    </recommendedName>
    <alternativeName>
        <fullName evidence="7">Pituitary-specific homeodomain factor</fullName>
    </alternativeName>
</protein>
<evidence type="ECO:0000256" key="3">
    <source>
        <dbReference type="ARBA" id="ARBA00019432"/>
    </source>
</evidence>
<dbReference type="GeneID" id="101639470"/>
<evidence type="ECO:0000313" key="13">
    <source>
        <dbReference type="RefSeq" id="XP_004697217.1"/>
    </source>
</evidence>
<dbReference type="InterPro" id="IPR001356">
    <property type="entry name" value="HD"/>
</dbReference>
<dbReference type="InterPro" id="IPR017970">
    <property type="entry name" value="Homeobox_CS"/>
</dbReference>
<dbReference type="InterPro" id="IPR042412">
    <property type="entry name" value="PROP1"/>
</dbReference>
<comment type="subcellular location">
    <subcellularLocation>
        <location evidence="8 9">Nucleus</location>
    </subcellularLocation>
</comment>
<evidence type="ECO:0000256" key="10">
    <source>
        <dbReference type="SAM" id="MobiDB-lite"/>
    </source>
</evidence>
<keyword evidence="5 8" id="KW-0371">Homeobox</keyword>
<dbReference type="Proteomes" id="UP000694863">
    <property type="component" value="Unplaced"/>
</dbReference>
<dbReference type="SUPFAM" id="SSF46689">
    <property type="entry name" value="Homeodomain-like"/>
    <property type="match status" value="1"/>
</dbReference>
<evidence type="ECO:0000256" key="9">
    <source>
        <dbReference type="RuleBase" id="RU000682"/>
    </source>
</evidence>
<dbReference type="Gene3D" id="1.10.10.60">
    <property type="entry name" value="Homeodomain-like"/>
    <property type="match status" value="1"/>
</dbReference>